<sequence>MTSKYPDAIPVEDISSISVTDALLEIFSRMGFPRKAQYDLGTSFTNQLTTEFFERFGIKVTHSSVYHPQSNPVERFHRTLKKLLKVLCLESGNDWERNLPATFLALRMVMHESTGFSPAELMHGRNLRTPEVLLYEQWMKPQETNSSLIEYIFDLINGMKRCQKLAVERMTEVQAKRTTWYHKNAVRRKFRVGDQVLVLATSQPNKMAVRWTGPGVIESQHSDTNYIVKMANKRDGTQTSLKDRYEVIVGRTKNRERARRGRIKAERQHEREFELEPLRISNSSEINSSLSSRNENSRPRRDIKHLIPKFDSNQTDMSIYLTLLERQLKTAEMDEAEWVSQPTVIMPLDWLTSERKKPEDKAQDYEHIKQVLLERFKIKTETYRQRFVSHQKKPNALWKELILIWNIS</sequence>
<reference evidence="2" key="1">
    <citation type="journal article" date="2020" name="bioRxiv">
        <title>Chromosome-level reference genome of the European wasp spider Argiope bruennichi: a resource for studies on range expansion and evolutionary adaptation.</title>
        <authorList>
            <person name="Sheffer M.M."/>
            <person name="Hoppe A."/>
            <person name="Krehenwinkel H."/>
            <person name="Uhl G."/>
            <person name="Kuss A.W."/>
            <person name="Jensen L."/>
            <person name="Jensen C."/>
            <person name="Gillespie R.G."/>
            <person name="Hoff K.J."/>
            <person name="Prost S."/>
        </authorList>
    </citation>
    <scope>NUCLEOTIDE SEQUENCE</scope>
</reference>
<protein>
    <submittedName>
        <fullName evidence="2">Gypsy retrotransposon integrase-like protein 1</fullName>
    </submittedName>
</protein>
<evidence type="ECO:0000313" key="2">
    <source>
        <dbReference type="EMBL" id="KAF8768481.1"/>
    </source>
</evidence>
<dbReference type="AlphaFoldDB" id="A0A8T0EDG8"/>
<dbReference type="Proteomes" id="UP000807504">
    <property type="component" value="Unassembled WGS sequence"/>
</dbReference>
<name>A0A8T0EDG8_ARGBR</name>
<organism evidence="2 3">
    <name type="scientific">Argiope bruennichi</name>
    <name type="common">Wasp spider</name>
    <name type="synonym">Aranea bruennichi</name>
    <dbReference type="NCBI Taxonomy" id="94029"/>
    <lineage>
        <taxon>Eukaryota</taxon>
        <taxon>Metazoa</taxon>
        <taxon>Ecdysozoa</taxon>
        <taxon>Arthropoda</taxon>
        <taxon>Chelicerata</taxon>
        <taxon>Arachnida</taxon>
        <taxon>Araneae</taxon>
        <taxon>Araneomorphae</taxon>
        <taxon>Entelegynae</taxon>
        <taxon>Araneoidea</taxon>
        <taxon>Araneidae</taxon>
        <taxon>Argiope</taxon>
    </lineage>
</organism>
<accession>A0A8T0EDG8</accession>
<dbReference type="EMBL" id="JABXBU010002230">
    <property type="protein sequence ID" value="KAF8768481.1"/>
    <property type="molecule type" value="Genomic_DNA"/>
</dbReference>
<feature type="domain" description="Integrase catalytic" evidence="1">
    <location>
        <begin position="1"/>
        <end position="126"/>
    </location>
</feature>
<proteinExistence type="predicted"/>
<dbReference type="PANTHER" id="PTHR37984:SF15">
    <property type="entry name" value="INTEGRASE CATALYTIC DOMAIN-CONTAINING PROTEIN"/>
    <property type="match status" value="1"/>
</dbReference>
<dbReference type="InterPro" id="IPR050951">
    <property type="entry name" value="Retrovirus_Pol_polyprotein"/>
</dbReference>
<dbReference type="GO" id="GO:0003676">
    <property type="term" value="F:nucleic acid binding"/>
    <property type="evidence" value="ECO:0007669"/>
    <property type="project" value="InterPro"/>
</dbReference>
<keyword evidence="3" id="KW-1185">Reference proteome</keyword>
<dbReference type="GO" id="GO:0015074">
    <property type="term" value="P:DNA integration"/>
    <property type="evidence" value="ECO:0007669"/>
    <property type="project" value="InterPro"/>
</dbReference>
<dbReference type="SUPFAM" id="SSF53098">
    <property type="entry name" value="Ribonuclease H-like"/>
    <property type="match status" value="1"/>
</dbReference>
<dbReference type="InterPro" id="IPR036397">
    <property type="entry name" value="RNaseH_sf"/>
</dbReference>
<dbReference type="Gene3D" id="3.30.420.10">
    <property type="entry name" value="Ribonuclease H-like superfamily/Ribonuclease H"/>
    <property type="match status" value="1"/>
</dbReference>
<dbReference type="InterPro" id="IPR001584">
    <property type="entry name" value="Integrase_cat-core"/>
</dbReference>
<reference evidence="2" key="2">
    <citation type="submission" date="2020-06" db="EMBL/GenBank/DDBJ databases">
        <authorList>
            <person name="Sheffer M."/>
        </authorList>
    </citation>
    <scope>NUCLEOTIDE SEQUENCE</scope>
</reference>
<gene>
    <name evidence="2" type="ORF">HNY73_021297</name>
</gene>
<dbReference type="InterPro" id="IPR012337">
    <property type="entry name" value="RNaseH-like_sf"/>
</dbReference>
<dbReference type="PROSITE" id="PS50994">
    <property type="entry name" value="INTEGRASE"/>
    <property type="match status" value="1"/>
</dbReference>
<evidence type="ECO:0000313" key="3">
    <source>
        <dbReference type="Proteomes" id="UP000807504"/>
    </source>
</evidence>
<dbReference type="PANTHER" id="PTHR37984">
    <property type="entry name" value="PROTEIN CBG26694"/>
    <property type="match status" value="1"/>
</dbReference>
<comment type="caution">
    <text evidence="2">The sequence shown here is derived from an EMBL/GenBank/DDBJ whole genome shotgun (WGS) entry which is preliminary data.</text>
</comment>
<evidence type="ECO:0000259" key="1">
    <source>
        <dbReference type="PROSITE" id="PS50994"/>
    </source>
</evidence>